<organism evidence="2 3">
    <name type="scientific">Thiothrix lacustris</name>
    <dbReference type="NCBI Taxonomy" id="525917"/>
    <lineage>
        <taxon>Bacteria</taxon>
        <taxon>Pseudomonadati</taxon>
        <taxon>Pseudomonadota</taxon>
        <taxon>Gammaproteobacteria</taxon>
        <taxon>Thiotrichales</taxon>
        <taxon>Thiotrichaceae</taxon>
        <taxon>Thiothrix</taxon>
    </lineage>
</organism>
<gene>
    <name evidence="2" type="ORF">BWK73_10675</name>
</gene>
<dbReference type="AlphaFoldDB" id="A0A1Y1QUB3"/>
<evidence type="ECO:0000313" key="3">
    <source>
        <dbReference type="Proteomes" id="UP000192491"/>
    </source>
</evidence>
<dbReference type="InterPro" id="IPR036442">
    <property type="entry name" value="ProQ/FinO_sf"/>
</dbReference>
<name>A0A1Y1QUB3_9GAMM</name>
<dbReference type="Gene3D" id="1.10.1710.10">
    <property type="entry name" value="ProQ/FinO domain"/>
    <property type="match status" value="1"/>
</dbReference>
<proteinExistence type="predicted"/>
<evidence type="ECO:0000313" key="2">
    <source>
        <dbReference type="EMBL" id="OQX14022.1"/>
    </source>
</evidence>
<comment type="caution">
    <text evidence="2">The sequence shown here is derived from an EMBL/GenBank/DDBJ whole genome shotgun (WGS) entry which is preliminary data.</text>
</comment>
<dbReference type="SUPFAM" id="SSF48657">
    <property type="entry name" value="FinO-like"/>
    <property type="match status" value="1"/>
</dbReference>
<evidence type="ECO:0000256" key="1">
    <source>
        <dbReference type="SAM" id="MobiDB-lite"/>
    </source>
</evidence>
<reference evidence="2 3" key="1">
    <citation type="submission" date="2017-01" db="EMBL/GenBank/DDBJ databases">
        <title>Novel large sulfur bacteria in the metagenomes of groundwater-fed chemosynthetic microbial mats in the Lake Huron basin.</title>
        <authorList>
            <person name="Sharrar A.M."/>
            <person name="Flood B.E."/>
            <person name="Bailey J.V."/>
            <person name="Jones D.S."/>
            <person name="Biddanda B."/>
            <person name="Ruberg S.A."/>
            <person name="Marcus D.N."/>
            <person name="Dick G.J."/>
        </authorList>
    </citation>
    <scope>NUCLEOTIDE SEQUENCE [LARGE SCALE GENOMIC DNA]</scope>
    <source>
        <strain evidence="2">A8</strain>
    </source>
</reference>
<dbReference type="Proteomes" id="UP000192491">
    <property type="component" value="Unassembled WGS sequence"/>
</dbReference>
<feature type="region of interest" description="Disordered" evidence="1">
    <location>
        <begin position="1"/>
        <end position="44"/>
    </location>
</feature>
<accession>A0A1Y1QUB3</accession>
<dbReference type="EMBL" id="MTEJ01000036">
    <property type="protein sequence ID" value="OQX14022.1"/>
    <property type="molecule type" value="Genomic_DNA"/>
</dbReference>
<protein>
    <submittedName>
        <fullName evidence="2">Uncharacterized protein</fullName>
    </submittedName>
</protein>
<sequence length="87" mass="9431">MVPGAGGPVNSPTTTVQRTGKRIIRREELPQVQRVPPLKPKAPNLQALQRGGARYILDGAELGDVTEYQRQFAAETLAKRLPGKTIG</sequence>